<dbReference type="InterPro" id="IPR036224">
    <property type="entry name" value="GINS_bundle-like_dom_sf"/>
</dbReference>
<reference evidence="8 9" key="1">
    <citation type="submission" date="2024-02" db="EMBL/GenBank/DDBJ databases">
        <title>Chromosome-scale genome assembly of the rough periwinkle Littorina saxatilis.</title>
        <authorList>
            <person name="De Jode A."/>
            <person name="Faria R."/>
            <person name="Formenti G."/>
            <person name="Sims Y."/>
            <person name="Smith T.P."/>
            <person name="Tracey A."/>
            <person name="Wood J.M.D."/>
            <person name="Zagrodzka Z.B."/>
            <person name="Johannesson K."/>
            <person name="Butlin R.K."/>
            <person name="Leder E.H."/>
        </authorList>
    </citation>
    <scope>NUCLEOTIDE SEQUENCE [LARGE SCALE GENOMIC DNA]</scope>
    <source>
        <strain evidence="8">Snail1</strain>
        <tissue evidence="8">Muscle</tissue>
    </source>
</reference>
<dbReference type="EMBL" id="JBAMIC010000001">
    <property type="protein sequence ID" value="KAK7113906.1"/>
    <property type="molecule type" value="Genomic_DNA"/>
</dbReference>
<dbReference type="InterPro" id="IPR007257">
    <property type="entry name" value="GINS_Psf2"/>
</dbReference>
<dbReference type="CDD" id="cd11712">
    <property type="entry name" value="GINS_A_psf2"/>
    <property type="match status" value="1"/>
</dbReference>
<dbReference type="FunFam" id="1.20.58.1020:FF:000001">
    <property type="entry name" value="DNA replication complex GINS protein PSF2"/>
    <property type="match status" value="1"/>
</dbReference>
<organism evidence="8 9">
    <name type="scientific">Littorina saxatilis</name>
    <dbReference type="NCBI Taxonomy" id="31220"/>
    <lineage>
        <taxon>Eukaryota</taxon>
        <taxon>Metazoa</taxon>
        <taxon>Spiralia</taxon>
        <taxon>Lophotrochozoa</taxon>
        <taxon>Mollusca</taxon>
        <taxon>Gastropoda</taxon>
        <taxon>Caenogastropoda</taxon>
        <taxon>Littorinimorpha</taxon>
        <taxon>Littorinoidea</taxon>
        <taxon>Littorinidae</taxon>
        <taxon>Littorina</taxon>
    </lineage>
</organism>
<gene>
    <name evidence="8" type="ORF">V1264_000064</name>
</gene>
<dbReference type="GO" id="GO:0000727">
    <property type="term" value="P:double-strand break repair via break-induced replication"/>
    <property type="evidence" value="ECO:0007669"/>
    <property type="project" value="TreeGrafter"/>
</dbReference>
<dbReference type="GO" id="GO:0071162">
    <property type="term" value="C:CMG complex"/>
    <property type="evidence" value="ECO:0007669"/>
    <property type="project" value="UniProtKB-ARBA"/>
</dbReference>
<dbReference type="InterPro" id="IPR021151">
    <property type="entry name" value="GINS_A"/>
</dbReference>
<evidence type="ECO:0000259" key="6">
    <source>
        <dbReference type="Pfam" id="PF05916"/>
    </source>
</evidence>
<dbReference type="AlphaFoldDB" id="A0AAN9BWD3"/>
<comment type="similarity">
    <text evidence="2 5">Belongs to the GINS2/PSF2 family.</text>
</comment>
<dbReference type="Gene3D" id="3.40.5.50">
    <property type="match status" value="1"/>
</dbReference>
<comment type="caution">
    <text evidence="8">The sequence shown here is derived from an EMBL/GenBank/DDBJ whole genome shotgun (WGS) entry which is preliminary data.</text>
</comment>
<evidence type="ECO:0000256" key="5">
    <source>
        <dbReference type="PIRNR" id="PIRNR028998"/>
    </source>
</evidence>
<evidence type="ECO:0000259" key="7">
    <source>
        <dbReference type="Pfam" id="PF25005"/>
    </source>
</evidence>
<dbReference type="PIRSF" id="PIRSF028998">
    <property type="entry name" value="GINS_Psf2_subgr"/>
    <property type="match status" value="1"/>
</dbReference>
<evidence type="ECO:0000256" key="1">
    <source>
        <dbReference type="ARBA" id="ARBA00004123"/>
    </source>
</evidence>
<evidence type="ECO:0000256" key="3">
    <source>
        <dbReference type="ARBA" id="ARBA00022705"/>
    </source>
</evidence>
<feature type="domain" description="DNA replication complex GINS protein PSF2 N-terminal" evidence="7">
    <location>
        <begin position="2"/>
        <end position="61"/>
    </location>
</feature>
<dbReference type="PANTHER" id="PTHR12772:SF0">
    <property type="entry name" value="DNA REPLICATION COMPLEX GINS PROTEIN PSF2"/>
    <property type="match status" value="1"/>
</dbReference>
<dbReference type="PANTHER" id="PTHR12772">
    <property type="entry name" value="DNA REPLICATION COMPLEX GINS PROTEIN PSF2"/>
    <property type="match status" value="1"/>
</dbReference>
<proteinExistence type="inferred from homology"/>
<evidence type="ECO:0000313" key="9">
    <source>
        <dbReference type="Proteomes" id="UP001374579"/>
    </source>
</evidence>
<evidence type="ECO:0000256" key="4">
    <source>
        <dbReference type="ARBA" id="ARBA00023242"/>
    </source>
</evidence>
<dbReference type="GO" id="GO:0006260">
    <property type="term" value="P:DNA replication"/>
    <property type="evidence" value="ECO:0007669"/>
    <property type="project" value="UniProtKB-KW"/>
</dbReference>
<keyword evidence="4 5" id="KW-0539">Nucleus</keyword>
<dbReference type="GO" id="GO:0000811">
    <property type="term" value="C:GINS complex"/>
    <property type="evidence" value="ECO:0007669"/>
    <property type="project" value="TreeGrafter"/>
</dbReference>
<accession>A0AAN9BWD3</accession>
<dbReference type="InterPro" id="IPR056784">
    <property type="entry name" value="PSF2_N"/>
</dbReference>
<sequence length="183" mass="20702">MDPAEVEFLAEKENISIVPNFALEQIYMIGGDLGPFNPGLPTSVPLWMACSLKQRQKCRIVAPEWMDVEKLSDKKQEEVDSKFFTPMPSRHYLEVSQLLLQCATDDIPRADEVKTLIKDIWDVRMAKLRSSIDIFVKSDATHAKLNHLTLMEINTVRPFLTSALNLLHDLRSNLTAGGFASQD</sequence>
<dbReference type="CDD" id="cd21694">
    <property type="entry name" value="GINS_B_Psf2"/>
    <property type="match status" value="1"/>
</dbReference>
<keyword evidence="9" id="KW-1185">Reference proteome</keyword>
<name>A0AAN9BWD3_9CAEN</name>
<dbReference type="FunFam" id="3.40.5.50:FF:000001">
    <property type="entry name" value="DNA replication complex GINS protein PSF2"/>
    <property type="match status" value="1"/>
</dbReference>
<dbReference type="Gene3D" id="1.20.58.1020">
    <property type="match status" value="1"/>
</dbReference>
<protein>
    <recommendedName>
        <fullName evidence="5">DNA replication complex GINS protein PSF2</fullName>
    </recommendedName>
</protein>
<dbReference type="SUPFAM" id="SSF158573">
    <property type="entry name" value="GINS helical bundle-like"/>
    <property type="match status" value="1"/>
</dbReference>
<keyword evidence="3 5" id="KW-0235">DNA replication</keyword>
<comment type="subcellular location">
    <subcellularLocation>
        <location evidence="1 5">Nucleus</location>
    </subcellularLocation>
</comment>
<dbReference type="Pfam" id="PF25005">
    <property type="entry name" value="PSF2_N"/>
    <property type="match status" value="1"/>
</dbReference>
<evidence type="ECO:0000256" key="2">
    <source>
        <dbReference type="ARBA" id="ARBA00010565"/>
    </source>
</evidence>
<feature type="domain" description="GINS subunit" evidence="6">
    <location>
        <begin position="65"/>
        <end position="169"/>
    </location>
</feature>
<evidence type="ECO:0000313" key="8">
    <source>
        <dbReference type="EMBL" id="KAK7113906.1"/>
    </source>
</evidence>
<dbReference type="Proteomes" id="UP001374579">
    <property type="component" value="Unassembled WGS sequence"/>
</dbReference>
<comment type="subunit">
    <text evidence="5">Component of the GINS complex.</text>
</comment>
<dbReference type="Pfam" id="PF05916">
    <property type="entry name" value="Sld5"/>
    <property type="match status" value="1"/>
</dbReference>
<dbReference type="SUPFAM" id="SSF160059">
    <property type="entry name" value="PriA/YqbF domain"/>
    <property type="match status" value="1"/>
</dbReference>